<evidence type="ECO:0000256" key="2">
    <source>
        <dbReference type="ARBA" id="ARBA00022801"/>
    </source>
</evidence>
<dbReference type="PROSITE" id="PS00125">
    <property type="entry name" value="SER_THR_PHOSPHATASE"/>
    <property type="match status" value="1"/>
</dbReference>
<evidence type="ECO:0000256" key="4">
    <source>
        <dbReference type="RuleBase" id="RU004273"/>
    </source>
</evidence>
<dbReference type="Proteomes" id="UP000179807">
    <property type="component" value="Unassembled WGS sequence"/>
</dbReference>
<reference evidence="6" key="1">
    <citation type="submission" date="2016-10" db="EMBL/GenBank/DDBJ databases">
        <authorList>
            <person name="Benchimol M."/>
            <person name="Almeida L.G."/>
            <person name="Vasconcelos A.T."/>
            <person name="Perreira-Neves A."/>
            <person name="Rosa I.A."/>
            <person name="Tasca T."/>
            <person name="Bogo M.R."/>
            <person name="de Souza W."/>
        </authorList>
    </citation>
    <scope>NUCLEOTIDE SEQUENCE [LARGE SCALE GENOMIC DNA]</scope>
    <source>
        <strain evidence="6">K</strain>
    </source>
</reference>
<comment type="caution">
    <text evidence="6">The sequence shown here is derived from an EMBL/GenBank/DDBJ whole genome shotgun (WGS) entry which is preliminary data.</text>
</comment>
<dbReference type="CDD" id="cd07415">
    <property type="entry name" value="MPP_PP2A_PP4_PP6"/>
    <property type="match status" value="1"/>
</dbReference>
<keyword evidence="2 4" id="KW-0378">Hydrolase</keyword>
<dbReference type="GO" id="GO:0004722">
    <property type="term" value="F:protein serine/threonine phosphatase activity"/>
    <property type="evidence" value="ECO:0007669"/>
    <property type="project" value="UniProtKB-EC"/>
</dbReference>
<evidence type="ECO:0000256" key="3">
    <source>
        <dbReference type="ARBA" id="ARBA00023211"/>
    </source>
</evidence>
<dbReference type="EMBL" id="MLAK01000701">
    <property type="protein sequence ID" value="OHT07309.1"/>
    <property type="molecule type" value="Genomic_DNA"/>
</dbReference>
<dbReference type="InterPro" id="IPR047129">
    <property type="entry name" value="PPA2-like"/>
</dbReference>
<keyword evidence="7" id="KW-1185">Reference proteome</keyword>
<dbReference type="VEuPathDB" id="TrichDB:TRFO_24572"/>
<dbReference type="PANTHER" id="PTHR45619">
    <property type="entry name" value="SERINE/THREONINE-PROTEIN PHOSPHATASE PP2A-RELATED"/>
    <property type="match status" value="1"/>
</dbReference>
<dbReference type="OrthoDB" id="1930084at2759"/>
<evidence type="ECO:0000259" key="5">
    <source>
        <dbReference type="PROSITE" id="PS00125"/>
    </source>
</evidence>
<dbReference type="PRINTS" id="PR00114">
    <property type="entry name" value="STPHPHTASE"/>
</dbReference>
<dbReference type="GO" id="GO:0046872">
    <property type="term" value="F:metal ion binding"/>
    <property type="evidence" value="ECO:0007669"/>
    <property type="project" value="UniProtKB-KW"/>
</dbReference>
<accession>A0A1J4KCZ3</accession>
<dbReference type="Gene3D" id="3.60.21.10">
    <property type="match status" value="1"/>
</dbReference>
<dbReference type="InterPro" id="IPR029052">
    <property type="entry name" value="Metallo-depent_PP-like"/>
</dbReference>
<sequence length="303" mass="35014">MDVDQFIEKVRKHQPILETDLVQLFQMAAEVLYKEGTLISLQTPITVCGDVHGQFYDVLELFNVGGQPPDTKYLFLGDYVDRGYYSVETFSLLLAFKVKYPDRFFMLRGNHECRQVNQMYGFYEEIVSRFGHPGPYKMCNEMFDYLPMAAVIDNALFCVHGGLSPTIRAIEQIAVEERRQEIPSAGTLSDLCWSDPDDIEEWGTNMRGAGYLFGRRPTREFLHNNRLKKMARAHQIAMEGYQYHFGEENLVTVWSAPNYMYRSGNKASVMEVDSNLDLKFKVFDAVPDDQRLIPTDRLPPYFS</sequence>
<evidence type="ECO:0000313" key="7">
    <source>
        <dbReference type="Proteomes" id="UP000179807"/>
    </source>
</evidence>
<proteinExistence type="inferred from homology"/>
<dbReference type="SMART" id="SM00156">
    <property type="entry name" value="PP2Ac"/>
    <property type="match status" value="1"/>
</dbReference>
<dbReference type="GeneID" id="94838529"/>
<evidence type="ECO:0000313" key="6">
    <source>
        <dbReference type="EMBL" id="OHT07309.1"/>
    </source>
</evidence>
<feature type="domain" description="Serine/threonine specific protein phosphatases" evidence="5">
    <location>
        <begin position="107"/>
        <end position="112"/>
    </location>
</feature>
<evidence type="ECO:0000256" key="1">
    <source>
        <dbReference type="ARBA" id="ARBA00022723"/>
    </source>
</evidence>
<organism evidence="6 7">
    <name type="scientific">Tritrichomonas foetus</name>
    <dbReference type="NCBI Taxonomy" id="1144522"/>
    <lineage>
        <taxon>Eukaryota</taxon>
        <taxon>Metamonada</taxon>
        <taxon>Parabasalia</taxon>
        <taxon>Tritrichomonadida</taxon>
        <taxon>Tritrichomonadidae</taxon>
        <taxon>Tritrichomonas</taxon>
    </lineage>
</organism>
<dbReference type="RefSeq" id="XP_068360445.1">
    <property type="nucleotide sequence ID" value="XM_068503825.1"/>
</dbReference>
<dbReference type="InterPro" id="IPR006186">
    <property type="entry name" value="Ser/Thr-sp_prot-phosphatase"/>
</dbReference>
<comment type="catalytic activity">
    <reaction evidence="4">
        <text>O-phospho-L-threonyl-[protein] + H2O = L-threonyl-[protein] + phosphate</text>
        <dbReference type="Rhea" id="RHEA:47004"/>
        <dbReference type="Rhea" id="RHEA-COMP:11060"/>
        <dbReference type="Rhea" id="RHEA-COMP:11605"/>
        <dbReference type="ChEBI" id="CHEBI:15377"/>
        <dbReference type="ChEBI" id="CHEBI:30013"/>
        <dbReference type="ChEBI" id="CHEBI:43474"/>
        <dbReference type="ChEBI" id="CHEBI:61977"/>
        <dbReference type="EC" id="3.1.3.16"/>
    </reaction>
</comment>
<protein>
    <recommendedName>
        <fullName evidence="4">Serine/threonine-protein phosphatase</fullName>
        <ecNumber evidence="4">3.1.3.16</ecNumber>
    </recommendedName>
</protein>
<dbReference type="AlphaFoldDB" id="A0A1J4KCZ3"/>
<name>A0A1J4KCZ3_9EUKA</name>
<gene>
    <name evidence="6" type="primary">ppe1</name>
    <name evidence="6" type="ORF">TRFO_24572</name>
</gene>
<dbReference type="Pfam" id="PF00149">
    <property type="entry name" value="Metallophos"/>
    <property type="match status" value="1"/>
</dbReference>
<dbReference type="SUPFAM" id="SSF56300">
    <property type="entry name" value="Metallo-dependent phosphatases"/>
    <property type="match status" value="1"/>
</dbReference>
<dbReference type="InterPro" id="IPR004843">
    <property type="entry name" value="Calcineurin-like_PHP"/>
</dbReference>
<keyword evidence="3" id="KW-0464">Manganese</keyword>
<dbReference type="EC" id="3.1.3.16" evidence="4"/>
<comment type="similarity">
    <text evidence="4">Belongs to the PPP phosphatase family.</text>
</comment>
<keyword evidence="1" id="KW-0479">Metal-binding</keyword>